<dbReference type="Proteomes" id="UP000262939">
    <property type="component" value="Unassembled WGS sequence"/>
</dbReference>
<protein>
    <submittedName>
        <fullName evidence="2">FbpB family small basic protein</fullName>
    </submittedName>
</protein>
<feature type="coiled-coil region" evidence="1">
    <location>
        <begin position="2"/>
        <end position="37"/>
    </location>
</feature>
<gene>
    <name evidence="2" type="ORF">D0466_12835</name>
</gene>
<dbReference type="AlphaFoldDB" id="A0A372LBA1"/>
<evidence type="ECO:0000313" key="3">
    <source>
        <dbReference type="Proteomes" id="UP000262939"/>
    </source>
</evidence>
<dbReference type="OrthoDB" id="2928380at2"/>
<proteinExistence type="predicted"/>
<dbReference type="EMBL" id="QVTD01000008">
    <property type="protein sequence ID" value="RFU62837.1"/>
    <property type="molecule type" value="Genomic_DNA"/>
</dbReference>
<reference evidence="2 3" key="1">
    <citation type="submission" date="2018-08" db="EMBL/GenBank/DDBJ databases">
        <title>Bacillus chawlae sp. nov., Bacillus glennii sp. nov., and Bacillus saganii sp. nov. Isolated from the Vehicle Assembly Building at Kennedy Space Center where the Viking Spacecraft were Assembled.</title>
        <authorList>
            <person name="Seuylemezian A."/>
            <person name="Vaishampayan P."/>
        </authorList>
    </citation>
    <scope>NUCLEOTIDE SEQUENCE [LARGE SCALE GENOMIC DNA]</scope>
    <source>
        <strain evidence="2 3">V44-8</strain>
    </source>
</reference>
<evidence type="ECO:0000256" key="1">
    <source>
        <dbReference type="SAM" id="Coils"/>
    </source>
</evidence>
<name>A0A372LBA1_9BACI</name>
<sequence>MRRRLTKSLEELVQENKKELLNDKQELEKIDKRIEKRHEIKKLA</sequence>
<keyword evidence="1" id="KW-0175">Coiled coil</keyword>
<dbReference type="InterPro" id="IPR025004">
    <property type="entry name" value="SenN/SenS"/>
</dbReference>
<organism evidence="2 3">
    <name type="scientific">Peribacillus glennii</name>
    <dbReference type="NCBI Taxonomy" id="2303991"/>
    <lineage>
        <taxon>Bacteria</taxon>
        <taxon>Bacillati</taxon>
        <taxon>Bacillota</taxon>
        <taxon>Bacilli</taxon>
        <taxon>Bacillales</taxon>
        <taxon>Bacillaceae</taxon>
        <taxon>Peribacillus</taxon>
    </lineage>
</organism>
<keyword evidence="3" id="KW-1185">Reference proteome</keyword>
<evidence type="ECO:0000313" key="2">
    <source>
        <dbReference type="EMBL" id="RFU62837.1"/>
    </source>
</evidence>
<dbReference type="RefSeq" id="WP_117322964.1">
    <property type="nucleotide sequence ID" value="NZ_QVTD01000008.1"/>
</dbReference>
<dbReference type="Pfam" id="PF13040">
    <property type="entry name" value="Fur_reg_FbpB"/>
    <property type="match status" value="1"/>
</dbReference>
<comment type="caution">
    <text evidence="2">The sequence shown here is derived from an EMBL/GenBank/DDBJ whole genome shotgun (WGS) entry which is preliminary data.</text>
</comment>
<accession>A0A372LBA1</accession>